<reference evidence="1 2" key="1">
    <citation type="submission" date="2020-07" db="EMBL/GenBank/DDBJ databases">
        <authorList>
            <person name="Feng H."/>
        </authorList>
    </citation>
    <scope>NUCLEOTIDE SEQUENCE [LARGE SCALE GENOMIC DNA]</scope>
    <source>
        <strain evidence="2">s-11</strain>
    </source>
</reference>
<dbReference type="AlphaFoldDB" id="A0A7W2AKB9"/>
<dbReference type="EMBL" id="JACEIP010000063">
    <property type="protein sequence ID" value="MBA4544694.1"/>
    <property type="molecule type" value="Genomic_DNA"/>
</dbReference>
<gene>
    <name evidence="1" type="ORF">H1164_17935</name>
</gene>
<accession>A0A7W2AKB9</accession>
<comment type="caution">
    <text evidence="1">The sequence shown here is derived from an EMBL/GenBank/DDBJ whole genome shotgun (WGS) entry which is preliminary data.</text>
</comment>
<evidence type="ECO:0000313" key="1">
    <source>
        <dbReference type="EMBL" id="MBA4544694.1"/>
    </source>
</evidence>
<keyword evidence="2" id="KW-1185">Reference proteome</keyword>
<dbReference type="Proteomes" id="UP000530514">
    <property type="component" value="Unassembled WGS sequence"/>
</dbReference>
<dbReference type="RefSeq" id="WP_033102237.1">
    <property type="nucleotide sequence ID" value="NZ_JACEIP010000063.1"/>
</dbReference>
<organism evidence="1 2">
    <name type="scientific">Thermoactinomyces daqus</name>
    <dbReference type="NCBI Taxonomy" id="1329516"/>
    <lineage>
        <taxon>Bacteria</taxon>
        <taxon>Bacillati</taxon>
        <taxon>Bacillota</taxon>
        <taxon>Bacilli</taxon>
        <taxon>Bacillales</taxon>
        <taxon>Thermoactinomycetaceae</taxon>
        <taxon>Thermoactinomyces</taxon>
    </lineage>
</organism>
<protein>
    <submittedName>
        <fullName evidence="1">Uncharacterized protein</fullName>
    </submittedName>
</protein>
<proteinExistence type="predicted"/>
<evidence type="ECO:0000313" key="2">
    <source>
        <dbReference type="Proteomes" id="UP000530514"/>
    </source>
</evidence>
<name>A0A7W2AKB9_9BACL</name>
<sequence>MTVIDDVLKNLSLTRSEELLGCVYFGRMIAPHQVARLMGVGNDYILQLKKDLNKKGKMILSHQAGRRSRTSMIFPEHYKTGPRMYELGPSGKPIVEGIIGRKINYTPLTGNQKSHYYGINDILVRTLDCLIEREYRRLKNDLLEDKKTALARAHALEKVQWFNTQETSEIIYGLWEPHLNLLKSKEDQAKVISSLVFPDARLAIEDQAYWIEYDNLTENIKPDPNRPKALENPNQTYIWDKMIKYINTMGPIGNTDVVIWIIPSETRRQNIEQCWEEVKNSAYIQKKRQQVEEMGRKFFFPTMYFFTPGQEQNFFHKS</sequence>
<dbReference type="OrthoDB" id="2373083at2"/>